<dbReference type="GO" id="GO:0000139">
    <property type="term" value="C:Golgi membrane"/>
    <property type="evidence" value="ECO:0007669"/>
    <property type="project" value="TreeGrafter"/>
</dbReference>
<protein>
    <recommendedName>
        <fullName evidence="7">Arf-GAP domain-containing protein</fullName>
    </recommendedName>
</protein>
<feature type="region of interest" description="Disordered" evidence="6">
    <location>
        <begin position="146"/>
        <end position="188"/>
    </location>
</feature>
<evidence type="ECO:0000313" key="9">
    <source>
        <dbReference type="Proteomes" id="UP000678393"/>
    </source>
</evidence>
<evidence type="ECO:0000313" key="8">
    <source>
        <dbReference type="EMBL" id="CAG5123169.1"/>
    </source>
</evidence>
<dbReference type="GO" id="GO:0030100">
    <property type="term" value="P:regulation of endocytosis"/>
    <property type="evidence" value="ECO:0007669"/>
    <property type="project" value="TreeGrafter"/>
</dbReference>
<dbReference type="InterPro" id="IPR037278">
    <property type="entry name" value="ARFGAP/RecO"/>
</dbReference>
<evidence type="ECO:0000256" key="1">
    <source>
        <dbReference type="ARBA" id="ARBA00022468"/>
    </source>
</evidence>
<dbReference type="PANTHER" id="PTHR46395">
    <property type="entry name" value="ADP-RIBOSYLATION FACTOR GTPASE-ACTIVATING PROTEIN 1"/>
    <property type="match status" value="1"/>
</dbReference>
<keyword evidence="9" id="KW-1185">Reference proteome</keyword>
<dbReference type="SUPFAM" id="SSF57863">
    <property type="entry name" value="ArfGap/RecO-like zinc finger"/>
    <property type="match status" value="1"/>
</dbReference>
<dbReference type="PRINTS" id="PR00405">
    <property type="entry name" value="REVINTRACTNG"/>
</dbReference>
<dbReference type="OrthoDB" id="983479at2759"/>
<dbReference type="GO" id="GO:0008270">
    <property type="term" value="F:zinc ion binding"/>
    <property type="evidence" value="ECO:0007669"/>
    <property type="project" value="UniProtKB-KW"/>
</dbReference>
<feature type="domain" description="Arf-GAP" evidence="7">
    <location>
        <begin position="7"/>
        <end position="124"/>
    </location>
</feature>
<keyword evidence="2" id="KW-0479">Metal-binding</keyword>
<evidence type="ECO:0000256" key="4">
    <source>
        <dbReference type="ARBA" id="ARBA00022833"/>
    </source>
</evidence>
<dbReference type="SMART" id="SM00105">
    <property type="entry name" value="ArfGap"/>
    <property type="match status" value="1"/>
</dbReference>
<name>A0A8S3Z275_9EUPU</name>
<keyword evidence="1" id="KW-0343">GTPase activation</keyword>
<dbReference type="FunFam" id="1.10.220.150:FF:000014">
    <property type="entry name" value="ADP-ribosylation factor GTPase-activating protein"/>
    <property type="match status" value="1"/>
</dbReference>
<evidence type="ECO:0000259" key="7">
    <source>
        <dbReference type="PROSITE" id="PS50115"/>
    </source>
</evidence>
<dbReference type="EMBL" id="CAJHNH020001458">
    <property type="protein sequence ID" value="CAG5123169.1"/>
    <property type="molecule type" value="Genomic_DNA"/>
</dbReference>
<evidence type="ECO:0000256" key="2">
    <source>
        <dbReference type="ARBA" id="ARBA00022723"/>
    </source>
</evidence>
<dbReference type="CDD" id="cd08830">
    <property type="entry name" value="ArfGap_ArfGap1"/>
    <property type="match status" value="1"/>
</dbReference>
<sequence length="188" mass="20592">MASPRTRRVLKDLKLKDGNNNCFECGMHNPQWVSVTYGIWICLECSGKHRSLGVHLSFVRSVSMDKWKDSELEKMKVGGNKMCQEFFLSQPDFKESMSLQEKYNTKAAALLRDKVATLAEGKSWSIEMSSAQTYSAFQPSRLASSSSASCLSSGQSASGDSGAFHSSSSLGNLGGAYNPGYQDYDSLP</sequence>
<proteinExistence type="predicted"/>
<keyword evidence="4" id="KW-0862">Zinc</keyword>
<feature type="non-terminal residue" evidence="8">
    <location>
        <position position="1"/>
    </location>
</feature>
<gene>
    <name evidence="8" type="ORF">CUNI_LOCUS8727</name>
</gene>
<dbReference type="GO" id="GO:0032012">
    <property type="term" value="P:regulation of ARF protein signal transduction"/>
    <property type="evidence" value="ECO:0007669"/>
    <property type="project" value="TreeGrafter"/>
</dbReference>
<evidence type="ECO:0000256" key="6">
    <source>
        <dbReference type="SAM" id="MobiDB-lite"/>
    </source>
</evidence>
<dbReference type="PANTHER" id="PTHR46395:SF1">
    <property type="entry name" value="ADP-RIBOSYLATION FACTOR GTPASE-ACTIVATING PROTEIN 1"/>
    <property type="match status" value="1"/>
</dbReference>
<accession>A0A8S3Z275</accession>
<dbReference type="Proteomes" id="UP000678393">
    <property type="component" value="Unassembled WGS sequence"/>
</dbReference>
<dbReference type="InterPro" id="IPR001164">
    <property type="entry name" value="ArfGAP_dom"/>
</dbReference>
<reference evidence="8" key="1">
    <citation type="submission" date="2021-04" db="EMBL/GenBank/DDBJ databases">
        <authorList>
            <consortium name="Molecular Ecology Group"/>
        </authorList>
    </citation>
    <scope>NUCLEOTIDE SEQUENCE</scope>
</reference>
<dbReference type="PROSITE" id="PS50115">
    <property type="entry name" value="ARFGAP"/>
    <property type="match status" value="1"/>
</dbReference>
<dbReference type="InterPro" id="IPR038508">
    <property type="entry name" value="ArfGAP_dom_sf"/>
</dbReference>
<dbReference type="Pfam" id="PF01412">
    <property type="entry name" value="ArfGap"/>
    <property type="match status" value="1"/>
</dbReference>
<organism evidence="8 9">
    <name type="scientific">Candidula unifasciata</name>
    <dbReference type="NCBI Taxonomy" id="100452"/>
    <lineage>
        <taxon>Eukaryota</taxon>
        <taxon>Metazoa</taxon>
        <taxon>Spiralia</taxon>
        <taxon>Lophotrochozoa</taxon>
        <taxon>Mollusca</taxon>
        <taxon>Gastropoda</taxon>
        <taxon>Heterobranchia</taxon>
        <taxon>Euthyneura</taxon>
        <taxon>Panpulmonata</taxon>
        <taxon>Eupulmonata</taxon>
        <taxon>Stylommatophora</taxon>
        <taxon>Helicina</taxon>
        <taxon>Helicoidea</taxon>
        <taxon>Geomitridae</taxon>
        <taxon>Candidula</taxon>
    </lineage>
</organism>
<feature type="compositionally biased region" description="Low complexity" evidence="6">
    <location>
        <begin position="146"/>
        <end position="169"/>
    </location>
</feature>
<keyword evidence="3 5" id="KW-0863">Zinc-finger</keyword>
<dbReference type="Gene3D" id="1.10.220.150">
    <property type="entry name" value="Arf GTPase activating protein"/>
    <property type="match status" value="1"/>
</dbReference>
<evidence type="ECO:0000256" key="5">
    <source>
        <dbReference type="PROSITE-ProRule" id="PRU00288"/>
    </source>
</evidence>
<dbReference type="AlphaFoldDB" id="A0A8S3Z275"/>
<dbReference type="GO" id="GO:0005096">
    <property type="term" value="F:GTPase activator activity"/>
    <property type="evidence" value="ECO:0007669"/>
    <property type="project" value="UniProtKB-KW"/>
</dbReference>
<comment type="caution">
    <text evidence="8">The sequence shown here is derived from an EMBL/GenBank/DDBJ whole genome shotgun (WGS) entry which is preliminary data.</text>
</comment>
<evidence type="ECO:0000256" key="3">
    <source>
        <dbReference type="ARBA" id="ARBA00022771"/>
    </source>
</evidence>